<keyword evidence="18" id="KW-1185">Reference proteome</keyword>
<keyword evidence="4" id="KW-0677">Repeat</keyword>
<dbReference type="Pfam" id="PF00017">
    <property type="entry name" value="SH2"/>
    <property type="match status" value="1"/>
</dbReference>
<dbReference type="GO" id="GO:0042995">
    <property type="term" value="C:cell projection"/>
    <property type="evidence" value="ECO:0007669"/>
    <property type="project" value="UniProtKB-SubCell"/>
</dbReference>
<evidence type="ECO:0000256" key="4">
    <source>
        <dbReference type="ARBA" id="ARBA00022737"/>
    </source>
</evidence>
<dbReference type="AlphaFoldDB" id="A0AAN9C1M0"/>
<dbReference type="Gene3D" id="3.30.505.10">
    <property type="entry name" value="SH2 domain"/>
    <property type="match status" value="1"/>
</dbReference>
<dbReference type="Gene3D" id="1.20.5.4820">
    <property type="match status" value="1"/>
</dbReference>
<dbReference type="GO" id="GO:0005524">
    <property type="term" value="F:ATP binding"/>
    <property type="evidence" value="ECO:0007669"/>
    <property type="project" value="UniProtKB-UniRule"/>
</dbReference>
<dbReference type="InterPro" id="IPR036860">
    <property type="entry name" value="SH2_dom_sf"/>
</dbReference>
<evidence type="ECO:0000256" key="8">
    <source>
        <dbReference type="ARBA" id="ARBA00023175"/>
    </source>
</evidence>
<evidence type="ECO:0000313" key="18">
    <source>
        <dbReference type="Proteomes" id="UP001374579"/>
    </source>
</evidence>
<evidence type="ECO:0000256" key="1">
    <source>
        <dbReference type="ARBA" id="ARBA00004245"/>
    </source>
</evidence>
<dbReference type="PANTHER" id="PTHR46256:SF5">
    <property type="entry name" value="MYOSIN-IIIB-LIKE"/>
    <property type="match status" value="1"/>
</dbReference>
<dbReference type="Pfam" id="PF00063">
    <property type="entry name" value="Myosin_head"/>
    <property type="match status" value="1"/>
</dbReference>
<feature type="region of interest" description="Disordered" evidence="14">
    <location>
        <begin position="797"/>
        <end position="819"/>
    </location>
</feature>
<comment type="subcellular location">
    <subcellularLocation>
        <location evidence="2">Cell projection</location>
    </subcellularLocation>
    <subcellularLocation>
        <location evidence="1">Cytoplasm</location>
        <location evidence="1">Cytoskeleton</location>
    </subcellularLocation>
</comment>
<dbReference type="GO" id="GO:0030832">
    <property type="term" value="P:regulation of actin filament length"/>
    <property type="evidence" value="ECO:0007669"/>
    <property type="project" value="TreeGrafter"/>
</dbReference>
<evidence type="ECO:0000256" key="7">
    <source>
        <dbReference type="ARBA" id="ARBA00023123"/>
    </source>
</evidence>
<gene>
    <name evidence="17" type="ORF">V1264_001654</name>
</gene>
<dbReference type="InterPro" id="IPR001609">
    <property type="entry name" value="Myosin_head_motor_dom-like"/>
</dbReference>
<name>A0AAN9C1M0_9CAEN</name>
<reference evidence="17 18" key="1">
    <citation type="submission" date="2024-02" db="EMBL/GenBank/DDBJ databases">
        <title>Chromosome-scale genome assembly of the rough periwinkle Littorina saxatilis.</title>
        <authorList>
            <person name="De Jode A."/>
            <person name="Faria R."/>
            <person name="Formenti G."/>
            <person name="Sims Y."/>
            <person name="Smith T.P."/>
            <person name="Tracey A."/>
            <person name="Wood J.M.D."/>
            <person name="Zagrodzka Z.B."/>
            <person name="Johannesson K."/>
            <person name="Butlin R.K."/>
            <person name="Leder E.H."/>
        </authorList>
    </citation>
    <scope>NUCLEOTIDE SEQUENCE [LARGE SCALE GENOMIC DNA]</scope>
    <source>
        <strain evidence="17">Snail1</strain>
        <tissue evidence="17">Muscle</tissue>
    </source>
</reference>
<evidence type="ECO:0000259" key="15">
    <source>
        <dbReference type="PROSITE" id="PS50001"/>
    </source>
</evidence>
<feature type="domain" description="SH2" evidence="15">
    <location>
        <begin position="864"/>
        <end position="955"/>
    </location>
</feature>
<dbReference type="PRINTS" id="PR00193">
    <property type="entry name" value="MYOSINHEAVY"/>
</dbReference>
<keyword evidence="3" id="KW-0963">Cytoplasm</keyword>
<feature type="region of interest" description="Disordered" evidence="14">
    <location>
        <begin position="993"/>
        <end position="1057"/>
    </location>
</feature>
<dbReference type="InterPro" id="IPR036961">
    <property type="entry name" value="Kinesin_motor_dom_sf"/>
</dbReference>
<dbReference type="Gene3D" id="3.40.850.10">
    <property type="entry name" value="Kinesin motor domain"/>
    <property type="match status" value="1"/>
</dbReference>
<keyword evidence="11" id="KW-0727">SH2 domain</keyword>
<feature type="binding site" evidence="12">
    <location>
        <begin position="104"/>
        <end position="111"/>
    </location>
    <ligand>
        <name>ATP</name>
        <dbReference type="ChEBI" id="CHEBI:30616"/>
    </ligand>
</feature>
<dbReference type="SUPFAM" id="SSF52540">
    <property type="entry name" value="P-loop containing nucleoside triphosphate hydrolases"/>
    <property type="match status" value="1"/>
</dbReference>
<keyword evidence="6 12" id="KW-0067">ATP-binding</keyword>
<dbReference type="EMBL" id="JBAMIC010000001">
    <property type="protein sequence ID" value="KAK7115853.1"/>
    <property type="molecule type" value="Genomic_DNA"/>
</dbReference>
<comment type="similarity">
    <text evidence="12">Belongs to the TRAFAC class myosin-kinesin ATPase superfamily. Myosin family.</text>
</comment>
<dbReference type="PROSITE" id="PS50096">
    <property type="entry name" value="IQ"/>
    <property type="match status" value="1"/>
</dbReference>
<feature type="region of interest" description="Actin-binding" evidence="12">
    <location>
        <begin position="588"/>
        <end position="610"/>
    </location>
</feature>
<evidence type="ECO:0000256" key="14">
    <source>
        <dbReference type="SAM" id="MobiDB-lite"/>
    </source>
</evidence>
<dbReference type="InterPro" id="IPR052409">
    <property type="entry name" value="Myosin-III_kinase_activity"/>
</dbReference>
<evidence type="ECO:0000256" key="3">
    <source>
        <dbReference type="ARBA" id="ARBA00022490"/>
    </source>
</evidence>
<dbReference type="GO" id="GO:0016459">
    <property type="term" value="C:myosin complex"/>
    <property type="evidence" value="ECO:0007669"/>
    <property type="project" value="UniProtKB-KW"/>
</dbReference>
<dbReference type="PROSITE" id="PS50001">
    <property type="entry name" value="SH2"/>
    <property type="match status" value="1"/>
</dbReference>
<dbReference type="GO" id="GO:0000146">
    <property type="term" value="F:microfilament motor activity"/>
    <property type="evidence" value="ECO:0007669"/>
    <property type="project" value="TreeGrafter"/>
</dbReference>
<dbReference type="SMART" id="SM00242">
    <property type="entry name" value="MYSc"/>
    <property type="match status" value="1"/>
</dbReference>
<evidence type="ECO:0000256" key="12">
    <source>
        <dbReference type="PROSITE-ProRule" id="PRU00782"/>
    </source>
</evidence>
<evidence type="ECO:0000256" key="6">
    <source>
        <dbReference type="ARBA" id="ARBA00022840"/>
    </source>
</evidence>
<dbReference type="Gene3D" id="1.20.120.720">
    <property type="entry name" value="Myosin VI head, motor domain, U50 subdomain"/>
    <property type="match status" value="1"/>
</dbReference>
<proteinExistence type="inferred from homology"/>
<feature type="domain" description="Myosin motor" evidence="16">
    <location>
        <begin position="7"/>
        <end position="705"/>
    </location>
</feature>
<dbReference type="PROSITE" id="PS51456">
    <property type="entry name" value="MYOSIN_MOTOR"/>
    <property type="match status" value="1"/>
</dbReference>
<accession>A0AAN9C1M0</accession>
<feature type="compositionally biased region" description="Basic and acidic residues" evidence="14">
    <location>
        <begin position="1003"/>
        <end position="1038"/>
    </location>
</feature>
<dbReference type="InterPro" id="IPR000980">
    <property type="entry name" value="SH2"/>
</dbReference>
<evidence type="ECO:0000256" key="13">
    <source>
        <dbReference type="SAM" id="Coils"/>
    </source>
</evidence>
<evidence type="ECO:0000256" key="10">
    <source>
        <dbReference type="ARBA" id="ARBA00023273"/>
    </source>
</evidence>
<dbReference type="PRINTS" id="PR00401">
    <property type="entry name" value="SH2DOMAIN"/>
</dbReference>
<dbReference type="InterPro" id="IPR027417">
    <property type="entry name" value="P-loop_NTPase"/>
</dbReference>
<comment type="caution">
    <text evidence="17">The sequence shown here is derived from an EMBL/GenBank/DDBJ whole genome shotgun (WGS) entry which is preliminary data.</text>
</comment>
<dbReference type="GO" id="GO:0003779">
    <property type="term" value="F:actin binding"/>
    <property type="evidence" value="ECO:0007669"/>
    <property type="project" value="UniProtKB-KW"/>
</dbReference>
<sequence length="1057" mass="119841">MDRPALGAVEDLAELANLDEEILLAEIKERYSRNKIYTYVGDILIAVNPFKDIGIYGKDESQRYRMSKKTAQPPHIFAVSDAAYQALLGHGGRPPGNQCILISGESGAGKTESTKLIIKQLVELCKGNTQLERQILQVNPLLEAFGNAQTVMNDNSSRFGKYIQLRFHSGQLIGGKISEYLLEKSRVVRQNEGEENFHIFSYLFAGVQQADPEGRFALQDPSQYRYMCHGARRLKNNLPVLHECFEELVNAMDMVGFTDDDQQDLFTVIAAILHLGNVVFELDDYDAAMVTDPNGAVKIAAKLLGVDSEEVASCLTSLVTVTRGEYVKRAYSVHQAQDARDAMTKAVYGRLFGWIVNKINQLLAPEIDVDPHLMTEIGILDIFGFEHFEKNSFEQACINLANEQLQFFFNQHIFKMEQEEYMKEGIDWTEIKFVDNKPLLDLFLTKPIGMLALLDEESLFPKGTDQSYVDKLNSSFRKNQYFTKSPQTTTAIFCISHYAGKVTYQAEGWLEKNRDTMPAGIIEVLQSSTNALVKTVFRAQITRTGSLALQGRRSTGRVSKGSRQRPIPSASDGAKRKLTVGAQFKTSLSVLMERMTAATPIFVRCLKPNHLKTADNFDEKYIQSQLLYTGMLETTKIRREGYAVRPTFEDFVSKYKILMCRLDLKGSRDNCVKILQASKMTRWHIGKSKVFLKYHHVEQLTDILDNLGKKVVVLQKIARGFIARRQYARKLEKARQEKARLEALMKAAQQAALAEEARLKLLKQKGNGHVNGQAPPPVPPFTYEIPGSKQLEYMKPKKKTATTGTQVEGSDSSDSEVLEDDFKPVNSNLNKFGRPGTKKAAAEWFKQTQTEHVMNPTNTRFAEWFHGIISRKESERLLKDKIIGSFLIRVSESRFGYTLSFKDKNRVRHYMIDQLKNGKFIIIGEPKVHRTLHTLIAYHRKVKISNWEGLLTVPCGQNHGECDYIDLVSEQMYFVLEPETGAGPNPYLRTQAVSGPELPPRSYSERNSTELKADFDQDDKRESKMDGRPLPKIPEEAYNRLIENQPPNPKISRSRRN</sequence>
<keyword evidence="8 12" id="KW-0505">Motor protein</keyword>
<keyword evidence="12" id="KW-0009">Actin-binding</keyword>
<evidence type="ECO:0000256" key="2">
    <source>
        <dbReference type="ARBA" id="ARBA00004316"/>
    </source>
</evidence>
<keyword evidence="9" id="KW-0206">Cytoskeleton</keyword>
<dbReference type="Gene3D" id="1.10.10.820">
    <property type="match status" value="1"/>
</dbReference>
<dbReference type="GO" id="GO:0004674">
    <property type="term" value="F:protein serine/threonine kinase activity"/>
    <property type="evidence" value="ECO:0007669"/>
    <property type="project" value="TreeGrafter"/>
</dbReference>
<dbReference type="Gene3D" id="1.20.58.530">
    <property type="match status" value="1"/>
</dbReference>
<dbReference type="PANTHER" id="PTHR46256">
    <property type="entry name" value="AGAP011099-PA"/>
    <property type="match status" value="1"/>
</dbReference>
<feature type="region of interest" description="Disordered" evidence="14">
    <location>
        <begin position="552"/>
        <end position="574"/>
    </location>
</feature>
<evidence type="ECO:0000256" key="11">
    <source>
        <dbReference type="PROSITE-ProRule" id="PRU00191"/>
    </source>
</evidence>
<dbReference type="SUPFAM" id="SSF55550">
    <property type="entry name" value="SH2 domain"/>
    <property type="match status" value="1"/>
</dbReference>
<evidence type="ECO:0000256" key="9">
    <source>
        <dbReference type="ARBA" id="ARBA00023212"/>
    </source>
</evidence>
<keyword evidence="7 12" id="KW-0518">Myosin</keyword>
<protein>
    <submittedName>
        <fullName evidence="17">Uncharacterized protein</fullName>
    </submittedName>
</protein>
<keyword evidence="5 12" id="KW-0547">Nucleotide-binding</keyword>
<dbReference type="SMART" id="SM00252">
    <property type="entry name" value="SH2"/>
    <property type="match status" value="1"/>
</dbReference>
<organism evidence="17 18">
    <name type="scientific">Littorina saxatilis</name>
    <dbReference type="NCBI Taxonomy" id="31220"/>
    <lineage>
        <taxon>Eukaryota</taxon>
        <taxon>Metazoa</taxon>
        <taxon>Spiralia</taxon>
        <taxon>Lophotrochozoa</taxon>
        <taxon>Mollusca</taxon>
        <taxon>Gastropoda</taxon>
        <taxon>Caenogastropoda</taxon>
        <taxon>Littorinimorpha</taxon>
        <taxon>Littorinoidea</taxon>
        <taxon>Littorinidae</taxon>
        <taxon>Littorina</taxon>
    </lineage>
</organism>
<evidence type="ECO:0000259" key="16">
    <source>
        <dbReference type="PROSITE" id="PS51456"/>
    </source>
</evidence>
<dbReference type="Proteomes" id="UP001374579">
    <property type="component" value="Unassembled WGS sequence"/>
</dbReference>
<evidence type="ECO:0000256" key="5">
    <source>
        <dbReference type="ARBA" id="ARBA00022741"/>
    </source>
</evidence>
<keyword evidence="13" id="KW-0175">Coiled coil</keyword>
<feature type="coiled-coil region" evidence="13">
    <location>
        <begin position="724"/>
        <end position="765"/>
    </location>
</feature>
<evidence type="ECO:0000313" key="17">
    <source>
        <dbReference type="EMBL" id="KAK7115853.1"/>
    </source>
</evidence>
<keyword evidence="10" id="KW-0966">Cell projection</keyword>